<dbReference type="RefSeq" id="WP_163696011.1">
    <property type="nucleotide sequence ID" value="NZ_QXHD01000003.1"/>
</dbReference>
<organism evidence="1 2">
    <name type="scientific">Adonisia turfae CCMR0081</name>
    <dbReference type="NCBI Taxonomy" id="2292702"/>
    <lineage>
        <taxon>Bacteria</taxon>
        <taxon>Bacillati</taxon>
        <taxon>Cyanobacteriota</taxon>
        <taxon>Adonisia</taxon>
        <taxon>Adonisia turfae</taxon>
    </lineage>
</organism>
<dbReference type="Proteomes" id="UP000481033">
    <property type="component" value="Unassembled WGS sequence"/>
</dbReference>
<reference evidence="1 2" key="1">
    <citation type="journal article" date="2020" name="Microb. Ecol.">
        <title>Ecogenomics of the Marine Benthic Filamentous Cyanobacterium Adonisia.</title>
        <authorList>
            <person name="Walter J.M."/>
            <person name="Coutinho F.H."/>
            <person name="Leomil L."/>
            <person name="Hargreaves P.I."/>
            <person name="Campeao M.E."/>
            <person name="Vieira V.V."/>
            <person name="Silva B.S."/>
            <person name="Fistarol G.O."/>
            <person name="Salomon P.S."/>
            <person name="Sawabe T."/>
            <person name="Mino S."/>
            <person name="Hosokawa M."/>
            <person name="Miyashita H."/>
            <person name="Maruyama F."/>
            <person name="van Verk M.C."/>
            <person name="Dutilh B.E."/>
            <person name="Thompson C.C."/>
            <person name="Thompson F.L."/>
        </authorList>
    </citation>
    <scope>NUCLEOTIDE SEQUENCE [LARGE SCALE GENOMIC DNA]</scope>
    <source>
        <strain evidence="1 2">CCMR0081</strain>
    </source>
</reference>
<proteinExistence type="predicted"/>
<evidence type="ECO:0000313" key="1">
    <source>
        <dbReference type="EMBL" id="NEZ54426.1"/>
    </source>
</evidence>
<comment type="caution">
    <text evidence="1">The sequence shown here is derived from an EMBL/GenBank/DDBJ whole genome shotgun (WGS) entry which is preliminary data.</text>
</comment>
<protein>
    <submittedName>
        <fullName evidence="1">Uncharacterized protein</fullName>
    </submittedName>
</protein>
<name>A0A6M0RDY6_9CYAN</name>
<gene>
    <name evidence="1" type="ORF">DXZ20_01670</name>
</gene>
<dbReference type="AlphaFoldDB" id="A0A6M0RDY6"/>
<accession>A0A6M0RDY6</accession>
<sequence length="82" mass="9113">MSLNRKHFLVFLGAGASTMVDWHATHANSDLELAVWGLSDDALYPAVGRLLALDNRLKIDLVMAEDVSPNVMAEIERLHQEL</sequence>
<evidence type="ECO:0000313" key="2">
    <source>
        <dbReference type="Proteomes" id="UP000481033"/>
    </source>
</evidence>
<keyword evidence="2" id="KW-1185">Reference proteome</keyword>
<dbReference type="EMBL" id="QXHD01000003">
    <property type="protein sequence ID" value="NEZ54426.1"/>
    <property type="molecule type" value="Genomic_DNA"/>
</dbReference>